<dbReference type="InterPro" id="IPR011055">
    <property type="entry name" value="Dup_hybrid_motif"/>
</dbReference>
<feature type="coiled-coil region" evidence="2">
    <location>
        <begin position="156"/>
        <end position="204"/>
    </location>
</feature>
<gene>
    <name evidence="4" type="ORF">NO2_1293</name>
</gene>
<proteinExistence type="predicted"/>
<dbReference type="Proteomes" id="UP000275925">
    <property type="component" value="Unassembled WGS sequence"/>
</dbReference>
<evidence type="ECO:0000259" key="3">
    <source>
        <dbReference type="Pfam" id="PF01551"/>
    </source>
</evidence>
<dbReference type="InterPro" id="IPR050570">
    <property type="entry name" value="Cell_wall_metabolism_enzyme"/>
</dbReference>
<dbReference type="AlphaFoldDB" id="A0A388TIM9"/>
<comment type="caution">
    <text evidence="4">The sequence shown here is derived from an EMBL/GenBank/DDBJ whole genome shotgun (WGS) entry which is preliminary data.</text>
</comment>
<sequence>MLLGALGAADSLSDKQKELERLQAEIQRNQKLLQQTKIQENASLRDLSLLNRSIGRAKNDLDYNQKQLTQQAVVLRRLSTELEQSHGEYLRLQDATQARILEMYKTQDLGWLTLLLSNLSFSDLLESTHHYRRILARDLKNIRAIRALKKDIVNKKENLEYQKNIVESTKKSIEQQKALYEQRAKKQEQIAAALRAQRLAYERREDLLLKNSQEIEAMIKKIMLENPPVESRGSGKYIWPLKGTLTSYYGRRLHPIFKVWKSHTGLDIADGKTATPVKAADSGVVIYAEWYGGYGNAIIIDHGKGFSTLYGHLSKIGVRKNAKVDKGQVIGNVGSTGYATGPHLHFEIRRNGETVDPLTYLPPQ</sequence>
<feature type="coiled-coil region" evidence="2">
    <location>
        <begin position="5"/>
        <end position="39"/>
    </location>
</feature>
<protein>
    <submittedName>
        <fullName evidence="4">Peptidase M23</fullName>
    </submittedName>
</protein>
<dbReference type="Pfam" id="PF01551">
    <property type="entry name" value="Peptidase_M23"/>
    <property type="match status" value="1"/>
</dbReference>
<dbReference type="EMBL" id="BGZO01000050">
    <property type="protein sequence ID" value="GBR76802.1"/>
    <property type="molecule type" value="Genomic_DNA"/>
</dbReference>
<keyword evidence="5" id="KW-1185">Reference proteome</keyword>
<evidence type="ECO:0000256" key="1">
    <source>
        <dbReference type="ARBA" id="ARBA00022729"/>
    </source>
</evidence>
<evidence type="ECO:0000313" key="5">
    <source>
        <dbReference type="Proteomes" id="UP000275925"/>
    </source>
</evidence>
<name>A0A388TIM9_9BACT</name>
<dbReference type="Gene3D" id="6.10.250.3150">
    <property type="match status" value="1"/>
</dbReference>
<dbReference type="PANTHER" id="PTHR21666:SF289">
    <property type="entry name" value="L-ALA--D-GLU ENDOPEPTIDASE"/>
    <property type="match status" value="1"/>
</dbReference>
<dbReference type="GO" id="GO:0004222">
    <property type="term" value="F:metalloendopeptidase activity"/>
    <property type="evidence" value="ECO:0007669"/>
    <property type="project" value="TreeGrafter"/>
</dbReference>
<evidence type="ECO:0000256" key="2">
    <source>
        <dbReference type="SAM" id="Coils"/>
    </source>
</evidence>
<organism evidence="4 5">
    <name type="scientific">Candidatus Termititenax persephonae</name>
    <dbReference type="NCBI Taxonomy" id="2218525"/>
    <lineage>
        <taxon>Bacteria</taxon>
        <taxon>Bacillati</taxon>
        <taxon>Candidatus Margulisiibacteriota</taxon>
        <taxon>Candidatus Termititenacia</taxon>
        <taxon>Candidatus Termititenacales</taxon>
        <taxon>Candidatus Termititenacaceae</taxon>
        <taxon>Candidatus Termititenax</taxon>
    </lineage>
</organism>
<keyword evidence="2" id="KW-0175">Coiled coil</keyword>
<dbReference type="PANTHER" id="PTHR21666">
    <property type="entry name" value="PEPTIDASE-RELATED"/>
    <property type="match status" value="1"/>
</dbReference>
<dbReference type="CDD" id="cd12797">
    <property type="entry name" value="M23_peptidase"/>
    <property type="match status" value="1"/>
</dbReference>
<dbReference type="Gene3D" id="2.70.70.10">
    <property type="entry name" value="Glucose Permease (Domain IIA)"/>
    <property type="match status" value="1"/>
</dbReference>
<accession>A0A388TIM9</accession>
<dbReference type="InterPro" id="IPR016047">
    <property type="entry name" value="M23ase_b-sheet_dom"/>
</dbReference>
<feature type="domain" description="M23ase beta-sheet core" evidence="3">
    <location>
        <begin position="262"/>
        <end position="357"/>
    </location>
</feature>
<reference evidence="4 5" key="1">
    <citation type="journal article" date="2019" name="ISME J.">
        <title>Genome analyses of uncultured TG2/ZB3 bacteria in 'Margulisbacteria' specifically attached to ectosymbiotic spirochetes of protists in the termite gut.</title>
        <authorList>
            <person name="Utami Y.D."/>
            <person name="Kuwahara H."/>
            <person name="Igai K."/>
            <person name="Murakami T."/>
            <person name="Sugaya K."/>
            <person name="Morikawa T."/>
            <person name="Nagura Y."/>
            <person name="Yuki M."/>
            <person name="Deevong P."/>
            <person name="Inoue T."/>
            <person name="Kihara K."/>
            <person name="Lo N."/>
            <person name="Yamada A."/>
            <person name="Ohkuma M."/>
            <person name="Hongoh Y."/>
        </authorList>
    </citation>
    <scope>NUCLEOTIDE SEQUENCE [LARGE SCALE GENOMIC DNA]</scope>
    <source>
        <strain evidence="4">NkOx7-02</strain>
    </source>
</reference>
<dbReference type="SUPFAM" id="SSF51261">
    <property type="entry name" value="Duplicated hybrid motif"/>
    <property type="match status" value="1"/>
</dbReference>
<evidence type="ECO:0000313" key="4">
    <source>
        <dbReference type="EMBL" id="GBR76802.1"/>
    </source>
</evidence>
<keyword evidence="1" id="KW-0732">Signal</keyword>